<dbReference type="EMBL" id="RAPK01000009">
    <property type="protein sequence ID" value="RKD73004.1"/>
    <property type="molecule type" value="Genomic_DNA"/>
</dbReference>
<evidence type="ECO:0000256" key="1">
    <source>
        <dbReference type="SAM" id="Phobius"/>
    </source>
</evidence>
<keyword evidence="1" id="KW-0472">Membrane</keyword>
<dbReference type="OrthoDB" id="1903376at2"/>
<sequence>MSMIQLFIKSLYSPLHIARFRFQKITRTILYIFFLMALASIPAGIALSQSLSHVSDELDTLLQEDVPDFSIENGELISEAEGPQTIGEGGRELIFDPSGEVTAEEMAASGQSALLQEEVVIGSGDNSQVYSYSQAGSISFTKQELSNLAASLQDVFYILIPVAVVGLYLLNTTLKFIGIFALSVFGLMIRKASPIPLSYRFIWIMSAFAVTLPTMIIALLDLFPFQIPAGFTIYWVIAFFMLYRAFRSLPRPKKSSSPA</sequence>
<accession>A0A419V3F2</accession>
<proteinExistence type="predicted"/>
<evidence type="ECO:0000313" key="2">
    <source>
        <dbReference type="EMBL" id="RKD73004.1"/>
    </source>
</evidence>
<feature type="transmembrane region" description="Helical" evidence="1">
    <location>
        <begin position="29"/>
        <end position="48"/>
    </location>
</feature>
<organism evidence="2 3">
    <name type="scientific">Sinobaca qinghaiensis</name>
    <dbReference type="NCBI Taxonomy" id="342944"/>
    <lineage>
        <taxon>Bacteria</taxon>
        <taxon>Bacillati</taxon>
        <taxon>Bacillota</taxon>
        <taxon>Bacilli</taxon>
        <taxon>Bacillales</taxon>
        <taxon>Sporolactobacillaceae</taxon>
        <taxon>Sinobaca</taxon>
    </lineage>
</organism>
<name>A0A419V3F2_9BACL</name>
<keyword evidence="1" id="KW-0812">Transmembrane</keyword>
<evidence type="ECO:0000313" key="3">
    <source>
        <dbReference type="Proteomes" id="UP000285120"/>
    </source>
</evidence>
<dbReference type="AlphaFoldDB" id="A0A419V3F2"/>
<feature type="transmembrane region" description="Helical" evidence="1">
    <location>
        <begin position="226"/>
        <end position="246"/>
    </location>
</feature>
<comment type="caution">
    <text evidence="2">The sequence shown here is derived from an EMBL/GenBank/DDBJ whole genome shotgun (WGS) entry which is preliminary data.</text>
</comment>
<dbReference type="RefSeq" id="WP_120193393.1">
    <property type="nucleotide sequence ID" value="NZ_RAPK01000009.1"/>
</dbReference>
<dbReference type="InterPro" id="IPR009574">
    <property type="entry name" value="DUF1189"/>
</dbReference>
<dbReference type="Proteomes" id="UP000285120">
    <property type="component" value="Unassembled WGS sequence"/>
</dbReference>
<gene>
    <name evidence="2" type="ORF">ATL39_2206</name>
</gene>
<feature type="transmembrane region" description="Helical" evidence="1">
    <location>
        <begin position="156"/>
        <end position="189"/>
    </location>
</feature>
<dbReference type="Pfam" id="PF06691">
    <property type="entry name" value="DUF1189"/>
    <property type="match status" value="1"/>
</dbReference>
<keyword evidence="1" id="KW-1133">Transmembrane helix</keyword>
<keyword evidence="3" id="KW-1185">Reference proteome</keyword>
<feature type="transmembrane region" description="Helical" evidence="1">
    <location>
        <begin position="201"/>
        <end position="220"/>
    </location>
</feature>
<reference evidence="2 3" key="1">
    <citation type="submission" date="2018-09" db="EMBL/GenBank/DDBJ databases">
        <title>Genomic Encyclopedia of Archaeal and Bacterial Type Strains, Phase II (KMG-II): from individual species to whole genera.</title>
        <authorList>
            <person name="Goeker M."/>
        </authorList>
    </citation>
    <scope>NUCLEOTIDE SEQUENCE [LARGE SCALE GENOMIC DNA]</scope>
    <source>
        <strain evidence="2 3">DSM 17008</strain>
    </source>
</reference>
<protein>
    <submittedName>
        <fullName evidence="2">Uncharacterized protein DUF1189</fullName>
    </submittedName>
</protein>